<keyword evidence="9" id="KW-1185">Reference proteome</keyword>
<dbReference type="PROSITE" id="PS01348">
    <property type="entry name" value="MRAY_2"/>
    <property type="match status" value="1"/>
</dbReference>
<feature type="transmembrane region" description="Helical" evidence="7">
    <location>
        <begin position="314"/>
        <end position="337"/>
    </location>
</feature>
<feature type="transmembrane region" description="Helical" evidence="7">
    <location>
        <begin position="73"/>
        <end position="91"/>
    </location>
</feature>
<feature type="transmembrane region" description="Helical" evidence="7">
    <location>
        <begin position="6"/>
        <end position="27"/>
    </location>
</feature>
<dbReference type="CDD" id="cd06853">
    <property type="entry name" value="GT_WecA_like"/>
    <property type="match status" value="1"/>
</dbReference>
<feature type="transmembrane region" description="Helical" evidence="7">
    <location>
        <begin position="183"/>
        <end position="202"/>
    </location>
</feature>
<name>A0ABS2ND47_9BACI</name>
<feature type="transmembrane region" description="Helical" evidence="7">
    <location>
        <begin position="214"/>
        <end position="232"/>
    </location>
</feature>
<evidence type="ECO:0000313" key="9">
    <source>
        <dbReference type="Proteomes" id="UP001646157"/>
    </source>
</evidence>
<feature type="transmembrane region" description="Helical" evidence="7">
    <location>
        <begin position="126"/>
        <end position="146"/>
    </location>
</feature>
<feature type="transmembrane region" description="Helical" evidence="7">
    <location>
        <begin position="158"/>
        <end position="177"/>
    </location>
</feature>
<dbReference type="PANTHER" id="PTHR22926:SF3">
    <property type="entry name" value="UNDECAPRENYL-PHOSPHATE ALPHA-N-ACETYLGLUCOSAMINYL 1-PHOSPHATE TRANSFERASE"/>
    <property type="match status" value="1"/>
</dbReference>
<keyword evidence="4 7" id="KW-0812">Transmembrane</keyword>
<evidence type="ECO:0000256" key="6">
    <source>
        <dbReference type="ARBA" id="ARBA00023136"/>
    </source>
</evidence>
<dbReference type="GO" id="GO:0036380">
    <property type="term" value="F:UDP-N-acetylglucosamine-undecaprenyl-phosphate N-acetylglucosaminephosphotransferase activity"/>
    <property type="evidence" value="ECO:0007669"/>
    <property type="project" value="UniProtKB-EC"/>
</dbReference>
<sequence length="361" mass="39248">MTHTILELIIAFVISFIVSICVTPLIKKFAFKIGAVDHPNARKVHVGVMPRLGGLAIFIGFLAGFLFLMPSSIYMNEIVLGALIILAVGILDDLYTLSPKVKLVGQVIAALLVISSGLLIDKLTLPFLGVVYLEWLSIPVTLLWIVGVTNAINLIDGLDGLAAGVSSIALSSILVMAVADNQLVVIALCVILIGSSIGFLFHNFYPAKIFMGDTGALFLGYSIAIISMLGLFKNVTLFSFIIPIIVLAIPIFDTLFAIIRRALNKKNFAQPDKQHLHYCIVSLGFSHRTSVLIIYFVSACFGGAAILFSNATLWVSIIIIFVLLLLIQFSAEVIGLIGHNHRPLINAIKRLIEVKRPQKDQ</sequence>
<protein>
    <submittedName>
        <fullName evidence="8">UDP-GlcNAc:undecaprenyl-phosphate GlcNAc-1-phosphate transferase</fullName>
        <ecNumber evidence="8">2.7.8.33</ecNumber>
    </submittedName>
</protein>
<comment type="caution">
    <text evidence="8">The sequence shown here is derived from an EMBL/GenBank/DDBJ whole genome shotgun (WGS) entry which is preliminary data.</text>
</comment>
<dbReference type="InterPro" id="IPR000715">
    <property type="entry name" value="Glycosyl_transferase_4"/>
</dbReference>
<evidence type="ECO:0000256" key="1">
    <source>
        <dbReference type="ARBA" id="ARBA00004651"/>
    </source>
</evidence>
<evidence type="ECO:0000256" key="4">
    <source>
        <dbReference type="ARBA" id="ARBA00022692"/>
    </source>
</evidence>
<evidence type="ECO:0000256" key="2">
    <source>
        <dbReference type="ARBA" id="ARBA00022475"/>
    </source>
</evidence>
<evidence type="ECO:0000256" key="7">
    <source>
        <dbReference type="SAM" id="Phobius"/>
    </source>
</evidence>
<reference evidence="8 9" key="1">
    <citation type="submission" date="2021-01" db="EMBL/GenBank/DDBJ databases">
        <title>Genomic Encyclopedia of Type Strains, Phase IV (KMG-IV): sequencing the most valuable type-strain genomes for metagenomic binning, comparative biology and taxonomic classification.</title>
        <authorList>
            <person name="Goeker M."/>
        </authorList>
    </citation>
    <scope>NUCLEOTIDE SEQUENCE [LARGE SCALE GENOMIC DNA]</scope>
    <source>
        <strain evidence="8 9">DSM 24834</strain>
    </source>
</reference>
<accession>A0ABS2ND47</accession>
<dbReference type="EC" id="2.7.8.33" evidence="8"/>
<proteinExistence type="predicted"/>
<evidence type="ECO:0000313" key="8">
    <source>
        <dbReference type="EMBL" id="MBM7585771.1"/>
    </source>
</evidence>
<evidence type="ECO:0000256" key="3">
    <source>
        <dbReference type="ARBA" id="ARBA00022679"/>
    </source>
</evidence>
<dbReference type="PANTHER" id="PTHR22926">
    <property type="entry name" value="PHOSPHO-N-ACETYLMURAMOYL-PENTAPEPTIDE-TRANSFERASE"/>
    <property type="match status" value="1"/>
</dbReference>
<gene>
    <name evidence="8" type="ORF">JOC86_002313</name>
</gene>
<feature type="transmembrane region" description="Helical" evidence="7">
    <location>
        <begin position="238"/>
        <end position="259"/>
    </location>
</feature>
<dbReference type="InterPro" id="IPR018480">
    <property type="entry name" value="PNAcMuramoyl-5peptid_Trfase_CS"/>
</dbReference>
<organism evidence="8 9">
    <name type="scientific">Rossellomorea pakistanensis</name>
    <dbReference type="NCBI Taxonomy" id="992288"/>
    <lineage>
        <taxon>Bacteria</taxon>
        <taxon>Bacillati</taxon>
        <taxon>Bacillota</taxon>
        <taxon>Bacilli</taxon>
        <taxon>Bacillales</taxon>
        <taxon>Bacillaceae</taxon>
        <taxon>Rossellomorea</taxon>
    </lineage>
</organism>
<keyword evidence="2" id="KW-1003">Cell membrane</keyword>
<feature type="transmembrane region" description="Helical" evidence="7">
    <location>
        <begin position="103"/>
        <end position="120"/>
    </location>
</feature>
<comment type="subcellular location">
    <subcellularLocation>
        <location evidence="1">Cell membrane</location>
        <topology evidence="1">Multi-pass membrane protein</topology>
    </subcellularLocation>
</comment>
<evidence type="ECO:0000256" key="5">
    <source>
        <dbReference type="ARBA" id="ARBA00022989"/>
    </source>
</evidence>
<dbReference type="EMBL" id="JAFBDZ010000002">
    <property type="protein sequence ID" value="MBM7585771.1"/>
    <property type="molecule type" value="Genomic_DNA"/>
</dbReference>
<feature type="transmembrane region" description="Helical" evidence="7">
    <location>
        <begin position="291"/>
        <end position="308"/>
    </location>
</feature>
<dbReference type="Pfam" id="PF00953">
    <property type="entry name" value="Glycos_transf_4"/>
    <property type="match status" value="1"/>
</dbReference>
<keyword evidence="5 7" id="KW-1133">Transmembrane helix</keyword>
<keyword evidence="3 8" id="KW-0808">Transferase</keyword>
<dbReference type="Proteomes" id="UP001646157">
    <property type="component" value="Unassembled WGS sequence"/>
</dbReference>
<dbReference type="RefSeq" id="WP_205172395.1">
    <property type="nucleotide sequence ID" value="NZ_JAFBDZ010000002.1"/>
</dbReference>
<feature type="transmembrane region" description="Helical" evidence="7">
    <location>
        <begin position="48"/>
        <end position="67"/>
    </location>
</feature>
<keyword evidence="6 7" id="KW-0472">Membrane</keyword>